<organism evidence="3 4">
    <name type="scientific">Holtiella tumoricola</name>
    <dbReference type="NCBI Taxonomy" id="3018743"/>
    <lineage>
        <taxon>Bacteria</taxon>
        <taxon>Bacillati</taxon>
        <taxon>Bacillota</taxon>
        <taxon>Clostridia</taxon>
        <taxon>Lachnospirales</taxon>
        <taxon>Cellulosilyticaceae</taxon>
        <taxon>Holtiella</taxon>
    </lineage>
</organism>
<protein>
    <submittedName>
        <fullName evidence="3">Tripartite tricarboxylate transporter TctB family protein</fullName>
    </submittedName>
</protein>
<name>A0AA42DMQ5_9FIRM</name>
<keyword evidence="1" id="KW-0812">Transmembrane</keyword>
<dbReference type="EMBL" id="JAQIFT010000040">
    <property type="protein sequence ID" value="MDA3731789.1"/>
    <property type="molecule type" value="Genomic_DNA"/>
</dbReference>
<feature type="domain" description="DUF1468" evidence="2">
    <location>
        <begin position="15"/>
        <end position="137"/>
    </location>
</feature>
<sequence length="147" mass="16558">MNTKTLLPLGTGLLSILFIYFGIVEYGIWDDKKGPLGGFFPVIIAIVLLLMSILAIIQSFKESKVVYEKENWLPVIGVMTIILATYIIGMIPSVLIYLVVWLRVLEKSSWKQTLLVTLIIGAIVYGVFVLWLNIPFPQGIIFEWILG</sequence>
<evidence type="ECO:0000256" key="1">
    <source>
        <dbReference type="SAM" id="Phobius"/>
    </source>
</evidence>
<evidence type="ECO:0000313" key="4">
    <source>
        <dbReference type="Proteomes" id="UP001169242"/>
    </source>
</evidence>
<feature type="transmembrane region" description="Helical" evidence="1">
    <location>
        <begin position="6"/>
        <end position="24"/>
    </location>
</feature>
<dbReference type="Pfam" id="PF07331">
    <property type="entry name" value="TctB"/>
    <property type="match status" value="1"/>
</dbReference>
<accession>A0AA42DMQ5</accession>
<dbReference type="AlphaFoldDB" id="A0AA42DMQ5"/>
<keyword evidence="1" id="KW-1133">Transmembrane helix</keyword>
<feature type="transmembrane region" description="Helical" evidence="1">
    <location>
        <begin position="114"/>
        <end position="134"/>
    </location>
</feature>
<proteinExistence type="predicted"/>
<dbReference type="InterPro" id="IPR009936">
    <property type="entry name" value="DUF1468"/>
</dbReference>
<keyword evidence="4" id="KW-1185">Reference proteome</keyword>
<comment type="caution">
    <text evidence="3">The sequence shown here is derived from an EMBL/GenBank/DDBJ whole genome shotgun (WGS) entry which is preliminary data.</text>
</comment>
<evidence type="ECO:0000313" key="3">
    <source>
        <dbReference type="EMBL" id="MDA3731789.1"/>
    </source>
</evidence>
<gene>
    <name evidence="3" type="ORF">PBV87_09900</name>
</gene>
<feature type="transmembrane region" description="Helical" evidence="1">
    <location>
        <begin position="36"/>
        <end position="60"/>
    </location>
</feature>
<reference evidence="3" key="1">
    <citation type="journal article" date="2023" name="Int. J. Syst. Evol. Microbiol.">
        <title>&lt;i&gt;Holtiella tumoricola&lt;/i&gt; gen. nov. sp. nov., isolated from a human clinical sample.</title>
        <authorList>
            <person name="Allen-Vercoe E."/>
            <person name="Daigneault M.C."/>
            <person name="Vancuren S.J."/>
            <person name="Cochrane K."/>
            <person name="O'Neal L.L."/>
            <person name="Sankaranarayanan K."/>
            <person name="Lawson P.A."/>
        </authorList>
    </citation>
    <scope>NUCLEOTIDE SEQUENCE</scope>
    <source>
        <strain evidence="3">CC70A</strain>
    </source>
</reference>
<feature type="transmembrane region" description="Helical" evidence="1">
    <location>
        <begin position="72"/>
        <end position="102"/>
    </location>
</feature>
<dbReference type="RefSeq" id="WP_271012176.1">
    <property type="nucleotide sequence ID" value="NZ_JAQIFT010000040.1"/>
</dbReference>
<evidence type="ECO:0000259" key="2">
    <source>
        <dbReference type="Pfam" id="PF07331"/>
    </source>
</evidence>
<keyword evidence="1" id="KW-0472">Membrane</keyword>
<dbReference type="Proteomes" id="UP001169242">
    <property type="component" value="Unassembled WGS sequence"/>
</dbReference>